<dbReference type="Proteomes" id="UP001058364">
    <property type="component" value="Chromosome"/>
</dbReference>
<dbReference type="PROSITE" id="PS51257">
    <property type="entry name" value="PROKAR_LIPOPROTEIN"/>
    <property type="match status" value="1"/>
</dbReference>
<evidence type="ECO:0008006" key="3">
    <source>
        <dbReference type="Google" id="ProtNLM"/>
    </source>
</evidence>
<dbReference type="RefSeq" id="WP_027123303.1">
    <property type="nucleotide sequence ID" value="NZ_CP103423.1"/>
</dbReference>
<organism evidence="1 2">
    <name type="scientific">Mesomycoplasma molare</name>
    <dbReference type="NCBI Taxonomy" id="171288"/>
    <lineage>
        <taxon>Bacteria</taxon>
        <taxon>Bacillati</taxon>
        <taxon>Mycoplasmatota</taxon>
        <taxon>Mycoplasmoidales</taxon>
        <taxon>Metamycoplasmataceae</taxon>
        <taxon>Mesomycoplasma</taxon>
    </lineage>
</organism>
<proteinExistence type="predicted"/>
<gene>
    <name evidence="1" type="ORF">NX772_01990</name>
</gene>
<protein>
    <recommendedName>
        <fullName evidence="3">Lipoprotein</fullName>
    </recommendedName>
</protein>
<accession>A0ABY5TV86</accession>
<dbReference type="EMBL" id="CP103423">
    <property type="protein sequence ID" value="UWD34579.1"/>
    <property type="molecule type" value="Genomic_DNA"/>
</dbReference>
<evidence type="ECO:0000313" key="1">
    <source>
        <dbReference type="EMBL" id="UWD34579.1"/>
    </source>
</evidence>
<reference evidence="1" key="1">
    <citation type="submission" date="2022-08" db="EMBL/GenBank/DDBJ databases">
        <title>Complete genome sequence of Mycoplasma molare type strain H 542.</title>
        <authorList>
            <person name="Spergser J."/>
        </authorList>
    </citation>
    <scope>NUCLEOTIDE SEQUENCE</scope>
    <source>
        <strain evidence="1">H 542</strain>
    </source>
</reference>
<name>A0ABY5TV86_9BACT</name>
<evidence type="ECO:0000313" key="2">
    <source>
        <dbReference type="Proteomes" id="UP001058364"/>
    </source>
</evidence>
<keyword evidence="2" id="KW-1185">Reference proteome</keyword>
<sequence length="272" mass="32003">MKKKFLISTCLAIPFILFTSCISQQHESEIERNRDEGNENNKNVIEIAKKLEIQDISKSIYDKKIKWDNFVSEFNNLNIESKTYFSDFEKLINKNWVLFISNLDYFRFKQQPNNKWFLHKETEEAKYSNFYKHNIGLTKNDEESLPHHTHVKFPTNLLNSRTFKTLSYTSKKFISEKTGNPSIYVSFGRIVINFEKRNDKIYISPNFLYFVNNKGSYSGSLDEELLDIVIGILNIPENGFSQELSNIIDRTTKEIGYPANLFLESKNNKNIR</sequence>